<evidence type="ECO:0000313" key="1">
    <source>
        <dbReference type="EMBL" id="GFR78563.1"/>
    </source>
</evidence>
<evidence type="ECO:0000313" key="2">
    <source>
        <dbReference type="Proteomes" id="UP000762676"/>
    </source>
</evidence>
<accession>A0AAV4FYQ0</accession>
<gene>
    <name evidence="1" type="ORF">ElyMa_002265700</name>
</gene>
<keyword evidence="2" id="KW-1185">Reference proteome</keyword>
<dbReference type="AlphaFoldDB" id="A0AAV4FYQ0"/>
<proteinExistence type="predicted"/>
<comment type="caution">
    <text evidence="1">The sequence shown here is derived from an EMBL/GenBank/DDBJ whole genome shotgun (WGS) entry which is preliminary data.</text>
</comment>
<sequence length="149" mass="16822">MNKSSPALTVWFLTSKTHKCWTVFAVALATSAATCQIDPGLNDRFLDNMINCVLTFQYAVWKLEAQGNDLDPKKTCEYKSKLDSCVKSGMKDECGPEMATLMEKMWALWSVYEYAEYNCGVGMDKVVSRRVSDAAVPFTMRSGWARFQN</sequence>
<dbReference type="Proteomes" id="UP000762676">
    <property type="component" value="Unassembled WGS sequence"/>
</dbReference>
<reference evidence="1 2" key="1">
    <citation type="journal article" date="2021" name="Elife">
        <title>Chloroplast acquisition without the gene transfer in kleptoplastic sea slugs, Plakobranchus ocellatus.</title>
        <authorList>
            <person name="Maeda T."/>
            <person name="Takahashi S."/>
            <person name="Yoshida T."/>
            <person name="Shimamura S."/>
            <person name="Takaki Y."/>
            <person name="Nagai Y."/>
            <person name="Toyoda A."/>
            <person name="Suzuki Y."/>
            <person name="Arimoto A."/>
            <person name="Ishii H."/>
            <person name="Satoh N."/>
            <person name="Nishiyama T."/>
            <person name="Hasebe M."/>
            <person name="Maruyama T."/>
            <person name="Minagawa J."/>
            <person name="Obokata J."/>
            <person name="Shigenobu S."/>
        </authorList>
    </citation>
    <scope>NUCLEOTIDE SEQUENCE [LARGE SCALE GENOMIC DNA]</scope>
</reference>
<dbReference type="EMBL" id="BMAT01004702">
    <property type="protein sequence ID" value="GFR78563.1"/>
    <property type="molecule type" value="Genomic_DNA"/>
</dbReference>
<name>A0AAV4FYQ0_9GAST</name>
<protein>
    <submittedName>
        <fullName evidence="1">Uncharacterized protein</fullName>
    </submittedName>
</protein>
<organism evidence="1 2">
    <name type="scientific">Elysia marginata</name>
    <dbReference type="NCBI Taxonomy" id="1093978"/>
    <lineage>
        <taxon>Eukaryota</taxon>
        <taxon>Metazoa</taxon>
        <taxon>Spiralia</taxon>
        <taxon>Lophotrochozoa</taxon>
        <taxon>Mollusca</taxon>
        <taxon>Gastropoda</taxon>
        <taxon>Heterobranchia</taxon>
        <taxon>Euthyneura</taxon>
        <taxon>Panpulmonata</taxon>
        <taxon>Sacoglossa</taxon>
        <taxon>Placobranchoidea</taxon>
        <taxon>Plakobranchidae</taxon>
        <taxon>Elysia</taxon>
    </lineage>
</organism>